<evidence type="ECO:0000256" key="1">
    <source>
        <dbReference type="ARBA" id="ARBA00022833"/>
    </source>
</evidence>
<protein>
    <submittedName>
        <fullName evidence="3">GlcNAc-PI de-N-acetylase</fullName>
    </submittedName>
</protein>
<dbReference type="RefSeq" id="WP_093342307.1">
    <property type="nucleotide sequence ID" value="NZ_FOUY01000011.1"/>
</dbReference>
<dbReference type="GO" id="GO:0016137">
    <property type="term" value="P:glycoside metabolic process"/>
    <property type="evidence" value="ECO:0007669"/>
    <property type="project" value="UniProtKB-ARBA"/>
</dbReference>
<dbReference type="SUPFAM" id="SSF102588">
    <property type="entry name" value="LmbE-like"/>
    <property type="match status" value="1"/>
</dbReference>
<dbReference type="STRING" id="260086.SAMN05216207_1011180"/>
<name>A0A1I4XRP1_PSUAM</name>
<keyword evidence="4" id="KW-1185">Reference proteome</keyword>
<feature type="compositionally biased region" description="Low complexity" evidence="2">
    <location>
        <begin position="239"/>
        <end position="254"/>
    </location>
</feature>
<reference evidence="3 4" key="1">
    <citation type="submission" date="2016-10" db="EMBL/GenBank/DDBJ databases">
        <authorList>
            <person name="de Groot N.N."/>
        </authorList>
    </citation>
    <scope>NUCLEOTIDE SEQUENCE [LARGE SCALE GENOMIC DNA]</scope>
    <source>
        <strain evidence="3 4">CGMCC 4.1877</strain>
    </source>
</reference>
<feature type="region of interest" description="Disordered" evidence="2">
    <location>
        <begin position="178"/>
        <end position="260"/>
    </location>
</feature>
<dbReference type="OrthoDB" id="116799at2"/>
<evidence type="ECO:0000313" key="4">
    <source>
        <dbReference type="Proteomes" id="UP000199614"/>
    </source>
</evidence>
<sequence>MGPRHSADVWEDAADALAVRQLDPAVFRRLVVVAAHPADDTLGAGGLLRAVAAAGGTVDLVLAGAGAAAQARQDRTEVDDALAALDVPATVHRLGMPDSAPDEQELATALAPLLTGADAWAGPWRDDPHPDHAAVGRACRTAAPVTAHGFGFPIRARTRLDPTDPSVPWDRGYRLVLSETDRAARSGPSPRTPPGPPSRRGPPTPSCPPPRSSTSTAPGRSTSGSRPSPVHRRSCSPSATAAARTRGEYAAAGTSVASATCCSPPCPASTTGWAPSRGAVRAR</sequence>
<dbReference type="InterPro" id="IPR003737">
    <property type="entry name" value="GlcNAc_PI_deacetylase-related"/>
</dbReference>
<proteinExistence type="predicted"/>
<evidence type="ECO:0000256" key="2">
    <source>
        <dbReference type="SAM" id="MobiDB-lite"/>
    </source>
</evidence>
<feature type="compositionally biased region" description="Pro residues" evidence="2">
    <location>
        <begin position="190"/>
        <end position="211"/>
    </location>
</feature>
<dbReference type="Gene3D" id="3.40.50.10320">
    <property type="entry name" value="LmbE-like"/>
    <property type="match status" value="1"/>
</dbReference>
<organism evidence="3 4">
    <name type="scientific">Pseudonocardia ammonioxydans</name>
    <dbReference type="NCBI Taxonomy" id="260086"/>
    <lineage>
        <taxon>Bacteria</taxon>
        <taxon>Bacillati</taxon>
        <taxon>Actinomycetota</taxon>
        <taxon>Actinomycetes</taxon>
        <taxon>Pseudonocardiales</taxon>
        <taxon>Pseudonocardiaceae</taxon>
        <taxon>Pseudonocardia</taxon>
    </lineage>
</organism>
<accession>A0A1I4XRP1</accession>
<gene>
    <name evidence="3" type="ORF">SAMN05216207_1011180</name>
</gene>
<dbReference type="EMBL" id="FOUY01000011">
    <property type="protein sequence ID" value="SFN27920.1"/>
    <property type="molecule type" value="Genomic_DNA"/>
</dbReference>
<evidence type="ECO:0000313" key="3">
    <source>
        <dbReference type="EMBL" id="SFN27920.1"/>
    </source>
</evidence>
<dbReference type="AlphaFoldDB" id="A0A1I4XRP1"/>
<dbReference type="InterPro" id="IPR024078">
    <property type="entry name" value="LmbE-like_dom_sf"/>
</dbReference>
<dbReference type="Pfam" id="PF02585">
    <property type="entry name" value="PIG-L"/>
    <property type="match status" value="1"/>
</dbReference>
<keyword evidence="1" id="KW-0862">Zinc</keyword>
<feature type="compositionally biased region" description="Low complexity" evidence="2">
    <location>
        <begin position="212"/>
        <end position="228"/>
    </location>
</feature>
<dbReference type="Proteomes" id="UP000199614">
    <property type="component" value="Unassembled WGS sequence"/>
</dbReference>